<feature type="signal peptide" evidence="1">
    <location>
        <begin position="1"/>
        <end position="25"/>
    </location>
</feature>
<feature type="chain" id="PRO_5032381177" evidence="1">
    <location>
        <begin position="26"/>
        <end position="490"/>
    </location>
</feature>
<keyword evidence="1" id="KW-0732">Signal</keyword>
<proteinExistence type="predicted"/>
<reference evidence="2" key="1">
    <citation type="journal article" date="2020" name="mSystems">
        <title>Genome- and Community-Level Interaction Insights into Carbon Utilization and Element Cycling Functions of Hydrothermarchaeota in Hydrothermal Sediment.</title>
        <authorList>
            <person name="Zhou Z."/>
            <person name="Liu Y."/>
            <person name="Xu W."/>
            <person name="Pan J."/>
            <person name="Luo Z.H."/>
            <person name="Li M."/>
        </authorList>
    </citation>
    <scope>NUCLEOTIDE SEQUENCE [LARGE SCALE GENOMIC DNA]</scope>
    <source>
        <strain evidence="2">HyVt-458</strain>
    </source>
</reference>
<organism evidence="2">
    <name type="scientific">Thiolapillus brandeum</name>
    <dbReference type="NCBI Taxonomy" id="1076588"/>
    <lineage>
        <taxon>Bacteria</taxon>
        <taxon>Pseudomonadati</taxon>
        <taxon>Pseudomonadota</taxon>
        <taxon>Gammaproteobacteria</taxon>
        <taxon>Chromatiales</taxon>
        <taxon>Sedimenticolaceae</taxon>
        <taxon>Thiolapillus</taxon>
    </lineage>
</organism>
<accession>A0A831WD20</accession>
<evidence type="ECO:0000313" key="2">
    <source>
        <dbReference type="EMBL" id="HEC06589.1"/>
    </source>
</evidence>
<name>A0A831WD20_9GAMM</name>
<dbReference type="AlphaFoldDB" id="A0A831WD20"/>
<evidence type="ECO:0000256" key="1">
    <source>
        <dbReference type="SAM" id="SignalP"/>
    </source>
</evidence>
<gene>
    <name evidence="2" type="ORF">ENJ12_07045</name>
</gene>
<dbReference type="EMBL" id="DRLF01000247">
    <property type="protein sequence ID" value="HEC06589.1"/>
    <property type="molecule type" value="Genomic_DNA"/>
</dbReference>
<protein>
    <submittedName>
        <fullName evidence="2">Uncharacterized protein</fullName>
    </submittedName>
</protein>
<dbReference type="Proteomes" id="UP000886339">
    <property type="component" value="Unassembled WGS sequence"/>
</dbReference>
<comment type="caution">
    <text evidence="2">The sequence shown here is derived from an EMBL/GenBank/DDBJ whole genome shotgun (WGS) entry which is preliminary data.</text>
</comment>
<sequence length="490" mass="49896">MKTDRNCSTTIPIIAMLASSLPLHAQEPIAVPTVQPPTASAAGTGGLSVDGIIESRSLTIGGFKFPDGKVQTAAMDASCPAGSAIRRLAPDGTVICETDNGSVNSVTAGAGLGGGTITTTGTIFVANGGVQENMLGTSAVTNAKIASGAITPDKLSYPFKASGSVAPAIENLPPEENAVISGVNTTPSPGSFRTVYGVYGEATDSVLNSNEHESAGIFGRGLGSYAYGVKGVAGYVSGITFPLGAIGVVGIGSNRGIVGSSASGTGVYASSVDNYGVWGQSTEYRGVTGRTGRADDNYGLYTPDNLFAKNYNSVGTTSEVFRYAGDSDIRPGDVVSFSGIEINAGPDNGPMATVDSIDSTPDAAIAGVVASRFNLDAVKDTEESDKIDPIPAGDIKPGDYVLVVVRGVTPVNINSDTPRPAPGSLLVSDAENRTLDAVSPNRFAPASTIPNTGQTIGVVLGELPTPADKTSRTLQKDSATRQVYVYVSPR</sequence>